<keyword evidence="4" id="KW-1185">Reference proteome</keyword>
<dbReference type="SMART" id="SM00271">
    <property type="entry name" value="DnaJ"/>
    <property type="match status" value="1"/>
</dbReference>
<dbReference type="PANTHER" id="PTHR46620">
    <property type="entry name" value="J DOMAIN-CONTAINING PROTEIN SPF31"/>
    <property type="match status" value="1"/>
</dbReference>
<feature type="region of interest" description="Disordered" evidence="1">
    <location>
        <begin position="1"/>
        <end position="26"/>
    </location>
</feature>
<comment type="caution">
    <text evidence="3">The sequence shown here is derived from an EMBL/GenBank/DDBJ whole genome shotgun (WGS) entry which is preliminary data.</text>
</comment>
<dbReference type="Pfam" id="PF00226">
    <property type="entry name" value="DnaJ"/>
    <property type="match status" value="1"/>
</dbReference>
<feature type="compositionally biased region" description="Basic and acidic residues" evidence="1">
    <location>
        <begin position="197"/>
        <end position="234"/>
    </location>
</feature>
<dbReference type="Gene3D" id="1.10.287.110">
    <property type="entry name" value="DnaJ domain"/>
    <property type="match status" value="1"/>
</dbReference>
<feature type="compositionally biased region" description="Low complexity" evidence="1">
    <location>
        <begin position="1"/>
        <end position="19"/>
    </location>
</feature>
<proteinExistence type="predicted"/>
<feature type="domain" description="J" evidence="2">
    <location>
        <begin position="51"/>
        <end position="121"/>
    </location>
</feature>
<dbReference type="SUPFAM" id="SSF46565">
    <property type="entry name" value="Chaperone J-domain"/>
    <property type="match status" value="1"/>
</dbReference>
<sequence>MSNSSSTKTSSNNNSSSTESDWEKSLRLESNSFNQEKEVDRILKIHKITENPVELLELSDDFYVDFQIDLNLLKKVYRSKSLLVHPDKNKHPRAGEAFELMKQASNWLEDKEQRSGLISMAKEARAIVFHQERINVKPKDQPPKTSYLLGEPVKEEELIDIGLVKAEFKKNPKLLFKVKNELRKVLKSLQTRNEIRQKNEVSTKTKELELAGKERKRKADERISEEKMEKDAGDWRSFQKNLKKKKKF</sequence>
<evidence type="ECO:0000313" key="3">
    <source>
        <dbReference type="EMBL" id="KAJ3223256.1"/>
    </source>
</evidence>
<protein>
    <recommendedName>
        <fullName evidence="2">J domain-containing protein</fullName>
    </recommendedName>
</protein>
<dbReference type="CDD" id="cd06257">
    <property type="entry name" value="DnaJ"/>
    <property type="match status" value="1"/>
</dbReference>
<dbReference type="InterPro" id="IPR001623">
    <property type="entry name" value="DnaJ_domain"/>
</dbReference>
<evidence type="ECO:0000256" key="1">
    <source>
        <dbReference type="SAM" id="MobiDB-lite"/>
    </source>
</evidence>
<dbReference type="AlphaFoldDB" id="A0AAD5U3J4"/>
<name>A0AAD5U3J4_9FUNG</name>
<dbReference type="PANTHER" id="PTHR46620:SF1">
    <property type="entry name" value="J DOMAIN-CONTAINING PROTEIN SPF31"/>
    <property type="match status" value="1"/>
</dbReference>
<feature type="region of interest" description="Disordered" evidence="1">
    <location>
        <begin position="197"/>
        <end position="248"/>
    </location>
</feature>
<gene>
    <name evidence="3" type="ORF">HK099_001347</name>
</gene>
<evidence type="ECO:0000259" key="2">
    <source>
        <dbReference type="PROSITE" id="PS50076"/>
    </source>
</evidence>
<dbReference type="EMBL" id="JADGJW010000137">
    <property type="protein sequence ID" value="KAJ3223256.1"/>
    <property type="molecule type" value="Genomic_DNA"/>
</dbReference>
<dbReference type="Proteomes" id="UP001211065">
    <property type="component" value="Unassembled WGS sequence"/>
</dbReference>
<evidence type="ECO:0000313" key="4">
    <source>
        <dbReference type="Proteomes" id="UP001211065"/>
    </source>
</evidence>
<dbReference type="PROSITE" id="PS50076">
    <property type="entry name" value="DNAJ_2"/>
    <property type="match status" value="1"/>
</dbReference>
<reference evidence="3" key="1">
    <citation type="submission" date="2020-05" db="EMBL/GenBank/DDBJ databases">
        <title>Phylogenomic resolution of chytrid fungi.</title>
        <authorList>
            <person name="Stajich J.E."/>
            <person name="Amses K."/>
            <person name="Simmons R."/>
            <person name="Seto K."/>
            <person name="Myers J."/>
            <person name="Bonds A."/>
            <person name="Quandt C.A."/>
            <person name="Barry K."/>
            <person name="Liu P."/>
            <person name="Grigoriev I."/>
            <person name="Longcore J.E."/>
            <person name="James T.Y."/>
        </authorList>
    </citation>
    <scope>NUCLEOTIDE SEQUENCE</scope>
    <source>
        <strain evidence="3">JEL0476</strain>
    </source>
</reference>
<accession>A0AAD5U3J4</accession>
<organism evidence="3 4">
    <name type="scientific">Clydaea vesicula</name>
    <dbReference type="NCBI Taxonomy" id="447962"/>
    <lineage>
        <taxon>Eukaryota</taxon>
        <taxon>Fungi</taxon>
        <taxon>Fungi incertae sedis</taxon>
        <taxon>Chytridiomycota</taxon>
        <taxon>Chytridiomycota incertae sedis</taxon>
        <taxon>Chytridiomycetes</taxon>
        <taxon>Lobulomycetales</taxon>
        <taxon>Lobulomycetaceae</taxon>
        <taxon>Clydaea</taxon>
    </lineage>
</organism>
<dbReference type="InterPro" id="IPR036869">
    <property type="entry name" value="J_dom_sf"/>
</dbReference>